<feature type="transmembrane region" description="Helical" evidence="1">
    <location>
        <begin position="78"/>
        <end position="98"/>
    </location>
</feature>
<feature type="transmembrane region" description="Helical" evidence="1">
    <location>
        <begin position="252"/>
        <end position="277"/>
    </location>
</feature>
<dbReference type="InterPro" id="IPR050879">
    <property type="entry name" value="Acyltransferase_3"/>
</dbReference>
<keyword evidence="4" id="KW-0012">Acyltransferase</keyword>
<reference evidence="4 5" key="1">
    <citation type="submission" date="2019-08" db="EMBL/GenBank/DDBJ databases">
        <authorList>
            <person name="Peeters C."/>
        </authorList>
    </citation>
    <scope>NUCLEOTIDE SEQUENCE [LARGE SCALE GENOMIC DNA]</scope>
    <source>
        <strain evidence="4 5">LMG 31013</strain>
    </source>
</reference>
<feature type="transmembrane region" description="Helical" evidence="1">
    <location>
        <begin position="197"/>
        <end position="215"/>
    </location>
</feature>
<feature type="transmembrane region" description="Helical" evidence="1">
    <location>
        <begin position="289"/>
        <end position="305"/>
    </location>
</feature>
<dbReference type="EC" id="2.3.1.-" evidence="4"/>
<gene>
    <name evidence="4" type="primary">oatA_1</name>
    <name evidence="4" type="ORF">PTE31013_03797</name>
</gene>
<keyword evidence="5" id="KW-1185">Reference proteome</keyword>
<keyword evidence="1" id="KW-1133">Transmembrane helix</keyword>
<feature type="transmembrane region" description="Helical" evidence="1">
    <location>
        <begin position="311"/>
        <end position="331"/>
    </location>
</feature>
<organism evidence="4 5">
    <name type="scientific">Pandoraea terrigena</name>
    <dbReference type="NCBI Taxonomy" id="2508292"/>
    <lineage>
        <taxon>Bacteria</taxon>
        <taxon>Pseudomonadati</taxon>
        <taxon>Pseudomonadota</taxon>
        <taxon>Betaproteobacteria</taxon>
        <taxon>Burkholderiales</taxon>
        <taxon>Burkholderiaceae</taxon>
        <taxon>Pandoraea</taxon>
    </lineage>
</organism>
<evidence type="ECO:0000259" key="2">
    <source>
        <dbReference type="Pfam" id="PF01757"/>
    </source>
</evidence>
<evidence type="ECO:0000256" key="1">
    <source>
        <dbReference type="SAM" id="Phobius"/>
    </source>
</evidence>
<dbReference type="PANTHER" id="PTHR23028">
    <property type="entry name" value="ACETYLTRANSFERASE"/>
    <property type="match status" value="1"/>
</dbReference>
<feature type="transmembrane region" description="Helical" evidence="1">
    <location>
        <begin position="37"/>
        <end position="57"/>
    </location>
</feature>
<dbReference type="InterPro" id="IPR002656">
    <property type="entry name" value="Acyl_transf_3_dom"/>
</dbReference>
<evidence type="ECO:0000259" key="3">
    <source>
        <dbReference type="Pfam" id="PF19040"/>
    </source>
</evidence>
<name>A0A5E4XAR5_9BURK</name>
<dbReference type="RefSeq" id="WP_150614323.1">
    <property type="nucleotide sequence ID" value="NZ_CABPRU010000011.1"/>
</dbReference>
<evidence type="ECO:0000313" key="5">
    <source>
        <dbReference type="Proteomes" id="UP000334380"/>
    </source>
</evidence>
<feature type="transmembrane region" description="Helical" evidence="1">
    <location>
        <begin position="343"/>
        <end position="363"/>
    </location>
</feature>
<feature type="transmembrane region" description="Helical" evidence="1">
    <location>
        <begin position="227"/>
        <end position="246"/>
    </location>
</feature>
<dbReference type="Pfam" id="PF19040">
    <property type="entry name" value="SGNH"/>
    <property type="match status" value="1"/>
</dbReference>
<dbReference type="InterPro" id="IPR043968">
    <property type="entry name" value="SGNH"/>
</dbReference>
<accession>A0A5E4XAR5</accession>
<dbReference type="Pfam" id="PF01757">
    <property type="entry name" value="Acyl_transf_3"/>
    <property type="match status" value="1"/>
</dbReference>
<keyword evidence="1" id="KW-0472">Membrane</keyword>
<feature type="domain" description="SGNH" evidence="3">
    <location>
        <begin position="405"/>
        <end position="566"/>
    </location>
</feature>
<dbReference type="PANTHER" id="PTHR23028:SF53">
    <property type="entry name" value="ACYL_TRANSF_3 DOMAIN-CONTAINING PROTEIN"/>
    <property type="match status" value="1"/>
</dbReference>
<dbReference type="EMBL" id="CABPRU010000011">
    <property type="protein sequence ID" value="VVE33491.1"/>
    <property type="molecule type" value="Genomic_DNA"/>
</dbReference>
<dbReference type="OrthoDB" id="9814807at2"/>
<dbReference type="GO" id="GO:0016747">
    <property type="term" value="F:acyltransferase activity, transferring groups other than amino-acyl groups"/>
    <property type="evidence" value="ECO:0007669"/>
    <property type="project" value="InterPro"/>
</dbReference>
<evidence type="ECO:0000313" key="4">
    <source>
        <dbReference type="EMBL" id="VVE33491.1"/>
    </source>
</evidence>
<keyword evidence="1" id="KW-0812">Transmembrane</keyword>
<keyword evidence="4" id="KW-0808">Transferase</keyword>
<dbReference type="GO" id="GO:0009103">
    <property type="term" value="P:lipopolysaccharide biosynthetic process"/>
    <property type="evidence" value="ECO:0007669"/>
    <property type="project" value="TreeGrafter"/>
</dbReference>
<dbReference type="Proteomes" id="UP000334380">
    <property type="component" value="Unassembled WGS sequence"/>
</dbReference>
<dbReference type="GO" id="GO:0016020">
    <property type="term" value="C:membrane"/>
    <property type="evidence" value="ECO:0007669"/>
    <property type="project" value="TreeGrafter"/>
</dbReference>
<dbReference type="AlphaFoldDB" id="A0A5E4XAR5"/>
<feature type="domain" description="Acyltransferase 3" evidence="2">
    <location>
        <begin position="12"/>
        <end position="323"/>
    </location>
</feature>
<protein>
    <submittedName>
        <fullName evidence="4">O-acetyltransferase OatA</fullName>
        <ecNumber evidence="4">2.3.1.-</ecNumber>
    </submittedName>
</protein>
<sequence length="579" mass="63798">MSKQSFGAYRPDIDGLRAIAVALVLLCHAKFAPFAGGFIGVDVFFTISGYVVARSLLRDIADGSFSFSDFYVRRAKRLVPTLFTVLLATFLFSVLFLIPDDAMEVAKNFAYATALASNIYLAKQTGYFDADAAHQPLLHTWSLSVEEQFYLVLPILLVSLRRMGSRGRVTVVCLLACASLIWAEIARAKGLPSSYFFAQYRAFEFLIGILLALTVHRLPCAKVTKSAYLWGGLCALGACAVTMGGAPFPGVWALLPCGATALIIAGGSGAWGVSILSNKPMVWMGQRSYSLYLWHWPVLFASHRLGFSSTLSATVCIGISLILAHLTYLHIESRFRYIPMKKARAAIAFIAMPMLVAISLVGIGRSTGNFLPLFPEGFRKVYAQATDADWVGGRGGACWDKTEVSAPETCSVGNPHGRKAVLWGDSHAYQFVYFFDQLGKEYNYSIHDLTRPACPPVENPGVANGKQLDVDCRKFNAKVMNYLLRSNDIDTVFVSATWASYYGSDDINSRFKPGEMTTDMKSTFRKLSESGKKIVLLDDVPSIPEKLVNCQLYNRLVFSPEQRDCTFPGRLQNSENIAR</sequence>
<feature type="transmembrane region" description="Helical" evidence="1">
    <location>
        <begin position="141"/>
        <end position="160"/>
    </location>
</feature>
<feature type="transmembrane region" description="Helical" evidence="1">
    <location>
        <begin position="167"/>
        <end position="185"/>
    </location>
</feature>
<proteinExistence type="predicted"/>